<proteinExistence type="predicted"/>
<dbReference type="Gene3D" id="3.20.20.210">
    <property type="match status" value="1"/>
</dbReference>
<name>A0ABQ0BC80_9FIRM</name>
<dbReference type="SUPFAM" id="SSF51726">
    <property type="entry name" value="UROD/MetE-like"/>
    <property type="match status" value="1"/>
</dbReference>
<gene>
    <name evidence="2" type="ORF">K040078D81_31850</name>
</gene>
<dbReference type="EMBL" id="BAABYW010000001">
    <property type="protein sequence ID" value="GAA6409068.1"/>
    <property type="molecule type" value="Genomic_DNA"/>
</dbReference>
<sequence>MLTKRQNLLETIRGGHPDRYVNCHEAFAFMIDPILTSIGGFAYTMKPGETTVNQWGVTVTFPEGCAGPLPVHSEGRAALKDITKWKDIVKAPRLIYPPEFWAEIKAQADAVDRREQFVAAFMAPGILEKIYYLMGIEETMVAFYEEPEAMHELLDFMADWELSYAKELMKYIQPDLVFHHDDFGTQTSSFLSPKMFEEFIVPPYQKVYGYFKEKGCLIVHHSDTYIANLVPSLIKMGIDIHQGTIHTNNVPELVKKYGGQISFMGGLDSSIVDVIDWSHEKIAAEIEKICGQIPPKYFIPCTSMGGPDCSYPGVYDAVCEEIEKYNKKCFPAYK</sequence>
<dbReference type="Proteomes" id="UP001600943">
    <property type="component" value="Unassembled WGS sequence"/>
</dbReference>
<feature type="domain" description="Uroporphyrinogen decarboxylase (URO-D)" evidence="1">
    <location>
        <begin position="55"/>
        <end position="292"/>
    </location>
</feature>
<evidence type="ECO:0000259" key="1">
    <source>
        <dbReference type="Pfam" id="PF01208"/>
    </source>
</evidence>
<evidence type="ECO:0000313" key="2">
    <source>
        <dbReference type="EMBL" id="GAA6409068.1"/>
    </source>
</evidence>
<evidence type="ECO:0000313" key="3">
    <source>
        <dbReference type="Proteomes" id="UP001600943"/>
    </source>
</evidence>
<comment type="caution">
    <text evidence="2">The sequence shown here is derived from an EMBL/GenBank/DDBJ whole genome shotgun (WGS) entry which is preliminary data.</text>
</comment>
<protein>
    <submittedName>
        <fullName evidence="2">Uroporphyrinogen decarboxylase family protein</fullName>
    </submittedName>
</protein>
<dbReference type="RefSeq" id="WP_302418963.1">
    <property type="nucleotide sequence ID" value="NZ_BAABYW010000001.1"/>
</dbReference>
<organism evidence="2 3">
    <name type="scientific">Blautia hominis</name>
    <dbReference type="NCBI Taxonomy" id="2025493"/>
    <lineage>
        <taxon>Bacteria</taxon>
        <taxon>Bacillati</taxon>
        <taxon>Bacillota</taxon>
        <taxon>Clostridia</taxon>
        <taxon>Lachnospirales</taxon>
        <taxon>Lachnospiraceae</taxon>
        <taxon>Blautia</taxon>
    </lineage>
</organism>
<dbReference type="InterPro" id="IPR052024">
    <property type="entry name" value="Methanogen_methyltrans"/>
</dbReference>
<accession>A0ABQ0BC80</accession>
<dbReference type="PANTHER" id="PTHR47099">
    <property type="entry name" value="METHYLCOBAMIDE:COM METHYLTRANSFERASE MTBA"/>
    <property type="match status" value="1"/>
</dbReference>
<keyword evidence="3" id="KW-1185">Reference proteome</keyword>
<dbReference type="Pfam" id="PF01208">
    <property type="entry name" value="URO-D"/>
    <property type="match status" value="1"/>
</dbReference>
<dbReference type="InterPro" id="IPR000257">
    <property type="entry name" value="Uroporphyrinogen_deCOase"/>
</dbReference>
<dbReference type="InterPro" id="IPR038071">
    <property type="entry name" value="UROD/MetE-like_sf"/>
</dbReference>
<dbReference type="PANTHER" id="PTHR47099:SF1">
    <property type="entry name" value="METHYLCOBAMIDE:COM METHYLTRANSFERASE MTBA"/>
    <property type="match status" value="1"/>
</dbReference>
<reference evidence="2 3" key="1">
    <citation type="submission" date="2024-04" db="EMBL/GenBank/DDBJ databases">
        <title>Defined microbial consortia suppress multidrug-resistant proinflammatory Enterobacteriaceae via ecological control.</title>
        <authorList>
            <person name="Furuichi M."/>
            <person name="Kawaguchi T."/>
            <person name="Pust M."/>
            <person name="Yasuma K."/>
            <person name="Plichta D."/>
            <person name="Hasegawa N."/>
            <person name="Ohya T."/>
            <person name="Bhattarai S."/>
            <person name="Sasajima S."/>
            <person name="Aoto Y."/>
            <person name="Tuganbaev T."/>
            <person name="Yaginuma M."/>
            <person name="Ueda M."/>
            <person name="Okahashi N."/>
            <person name="Amafuji K."/>
            <person name="Kiridooshi Y."/>
            <person name="Sugita K."/>
            <person name="Strazar M."/>
            <person name="Skelly A."/>
            <person name="Suda W."/>
            <person name="Hattori M."/>
            <person name="Nakamoto N."/>
            <person name="Caballero S."/>
            <person name="Norman J."/>
            <person name="Olle B."/>
            <person name="Tanoue T."/>
            <person name="Arita M."/>
            <person name="Bucci V."/>
            <person name="Atarashi K."/>
            <person name="Xavier R."/>
            <person name="Honda K."/>
        </authorList>
    </citation>
    <scope>NUCLEOTIDE SEQUENCE [LARGE SCALE GENOMIC DNA]</scope>
    <source>
        <strain evidence="3">k04-0078-D8-1</strain>
    </source>
</reference>